<evidence type="ECO:0000313" key="9">
    <source>
        <dbReference type="Proteomes" id="UP000291343"/>
    </source>
</evidence>
<dbReference type="Pfam" id="PF05652">
    <property type="entry name" value="DcpS"/>
    <property type="match status" value="1"/>
</dbReference>
<dbReference type="Gene3D" id="3.30.200.40">
    <property type="entry name" value="Scavenger mRNA decapping enzyme, N-terminal domain"/>
    <property type="match status" value="1"/>
</dbReference>
<dbReference type="Pfam" id="PF11969">
    <property type="entry name" value="DcpS_C"/>
    <property type="match status" value="1"/>
</dbReference>
<evidence type="ECO:0000256" key="4">
    <source>
        <dbReference type="ARBA" id="ARBA00029885"/>
    </source>
</evidence>
<proteinExistence type="inferred from homology"/>
<name>A0A482X6H6_LAOST</name>
<comment type="similarity">
    <text evidence="1">Belongs to the HIT family.</text>
</comment>
<accession>A0A482X6H6</accession>
<comment type="caution">
    <text evidence="8">The sequence shown here is derived from an EMBL/GenBank/DDBJ whole genome shotgun (WGS) entry which is preliminary data.</text>
</comment>
<evidence type="ECO:0000256" key="6">
    <source>
        <dbReference type="ARBA" id="ARBA00048222"/>
    </source>
</evidence>
<dbReference type="GO" id="GO:0000340">
    <property type="term" value="F:RNA 7-methylguanosine cap binding"/>
    <property type="evidence" value="ECO:0007669"/>
    <property type="project" value="TreeGrafter"/>
</dbReference>
<comment type="catalytic activity">
    <reaction evidence="6">
        <text>a 5'-end (N(7)-methyl 5'-triphosphoguanosine)-ribonucleoside in mRNA + H2O = N(7)-methyl-GMP + a 5'-end diphospho-ribonucleoside in mRNA + 2 H(+)</text>
        <dbReference type="Rhea" id="RHEA:65388"/>
        <dbReference type="Rhea" id="RHEA-COMP:17165"/>
        <dbReference type="Rhea" id="RHEA-COMP:17167"/>
        <dbReference type="ChEBI" id="CHEBI:15377"/>
        <dbReference type="ChEBI" id="CHEBI:15378"/>
        <dbReference type="ChEBI" id="CHEBI:58285"/>
        <dbReference type="ChEBI" id="CHEBI:156461"/>
        <dbReference type="ChEBI" id="CHEBI:167616"/>
        <dbReference type="EC" id="3.6.1.59"/>
    </reaction>
</comment>
<dbReference type="PANTHER" id="PTHR12978:SF0">
    <property type="entry name" value="M7GPPPX DIPHOSPHATASE"/>
    <property type="match status" value="1"/>
</dbReference>
<evidence type="ECO:0000256" key="7">
    <source>
        <dbReference type="SAM" id="MobiDB-lite"/>
    </source>
</evidence>
<dbReference type="InParanoid" id="A0A482X6H6"/>
<evidence type="ECO:0000313" key="8">
    <source>
        <dbReference type="EMBL" id="RZF41098.1"/>
    </source>
</evidence>
<dbReference type="InterPro" id="IPR011145">
    <property type="entry name" value="Scavenger_mRNA_decap_enz_N"/>
</dbReference>
<dbReference type="EC" id="3.6.1.59" evidence="2"/>
<dbReference type="InterPro" id="IPR036265">
    <property type="entry name" value="HIT-like_sf"/>
</dbReference>
<gene>
    <name evidence="8" type="ORF">LSTR_LSTR002730</name>
</gene>
<dbReference type="Gene3D" id="3.30.2240.10">
    <property type="entry name" value="mRNA decapping enzyme DcpS N-terminal domain"/>
    <property type="match status" value="1"/>
</dbReference>
<dbReference type="FunCoup" id="A0A482X6H6">
    <property type="interactions" value="2001"/>
</dbReference>
<dbReference type="SUPFAM" id="SSF54197">
    <property type="entry name" value="HIT-like"/>
    <property type="match status" value="1"/>
</dbReference>
<dbReference type="GO" id="GO:0000290">
    <property type="term" value="P:deadenylation-dependent decapping of nuclear-transcribed mRNA"/>
    <property type="evidence" value="ECO:0007669"/>
    <property type="project" value="InterPro"/>
</dbReference>
<dbReference type="SMR" id="A0A482X6H6"/>
<feature type="region of interest" description="Disordered" evidence="7">
    <location>
        <begin position="1"/>
        <end position="22"/>
    </location>
</feature>
<keyword evidence="9" id="KW-1185">Reference proteome</keyword>
<dbReference type="AlphaFoldDB" id="A0A482X6H6"/>
<dbReference type="GO" id="GO:0000932">
    <property type="term" value="C:P-body"/>
    <property type="evidence" value="ECO:0007669"/>
    <property type="project" value="TreeGrafter"/>
</dbReference>
<dbReference type="GO" id="GO:0005634">
    <property type="term" value="C:nucleus"/>
    <property type="evidence" value="ECO:0007669"/>
    <property type="project" value="TreeGrafter"/>
</dbReference>
<dbReference type="SUPFAM" id="SSF102860">
    <property type="entry name" value="mRNA decapping enzyme DcpS N-terminal domain"/>
    <property type="match status" value="1"/>
</dbReference>
<evidence type="ECO:0000256" key="3">
    <source>
        <dbReference type="ARBA" id="ARBA00015636"/>
    </source>
</evidence>
<dbReference type="Proteomes" id="UP000291343">
    <property type="component" value="Unassembled WGS sequence"/>
</dbReference>
<dbReference type="GO" id="GO:0140932">
    <property type="term" value="F:5'-(N(7)-methyl 5'-triphosphoguanosine)-[mRNA] diphosphatase activity"/>
    <property type="evidence" value="ECO:0007669"/>
    <property type="project" value="UniProtKB-EC"/>
</dbReference>
<evidence type="ECO:0000256" key="5">
    <source>
        <dbReference type="ARBA" id="ARBA00030609"/>
    </source>
</evidence>
<evidence type="ECO:0000256" key="2">
    <source>
        <dbReference type="ARBA" id="ARBA00012520"/>
    </source>
</evidence>
<dbReference type="STRING" id="195883.A0A482X6H6"/>
<dbReference type="OrthoDB" id="10264956at2759"/>
<dbReference type="Gene3D" id="3.30.428.10">
    <property type="entry name" value="HIT-like"/>
    <property type="match status" value="1"/>
</dbReference>
<dbReference type="InterPro" id="IPR008594">
    <property type="entry name" value="DcpS/DCS2"/>
</dbReference>
<dbReference type="PANTHER" id="PTHR12978">
    <property type="entry name" value="HISTIDINE TRIAD HIT PROTEIN MEMBER"/>
    <property type="match status" value="1"/>
</dbReference>
<protein>
    <recommendedName>
        <fullName evidence="3">m7GpppX diphosphatase</fullName>
        <ecNumber evidence="2">3.6.1.59</ecNumber>
    </recommendedName>
    <alternativeName>
        <fullName evidence="5">Decapping scavenger enzyme</fullName>
    </alternativeName>
    <alternativeName>
        <fullName evidence="4">Scavenger mRNA-decapping enzyme DcpS</fullName>
    </alternativeName>
</protein>
<organism evidence="8 9">
    <name type="scientific">Laodelphax striatellus</name>
    <name type="common">Small brown planthopper</name>
    <name type="synonym">Delphax striatella</name>
    <dbReference type="NCBI Taxonomy" id="195883"/>
    <lineage>
        <taxon>Eukaryota</taxon>
        <taxon>Metazoa</taxon>
        <taxon>Ecdysozoa</taxon>
        <taxon>Arthropoda</taxon>
        <taxon>Hexapoda</taxon>
        <taxon>Insecta</taxon>
        <taxon>Pterygota</taxon>
        <taxon>Neoptera</taxon>
        <taxon>Paraneoptera</taxon>
        <taxon>Hemiptera</taxon>
        <taxon>Auchenorrhyncha</taxon>
        <taxon>Fulgoroidea</taxon>
        <taxon>Delphacidae</taxon>
        <taxon>Criomorphinae</taxon>
        <taxon>Laodelphax</taxon>
    </lineage>
</organism>
<dbReference type="EMBL" id="QKKF02017260">
    <property type="protein sequence ID" value="RZF41098.1"/>
    <property type="molecule type" value="Genomic_DNA"/>
</dbReference>
<reference evidence="8 9" key="1">
    <citation type="journal article" date="2017" name="Gigascience">
        <title>Genome sequence of the small brown planthopper, Laodelphax striatellus.</title>
        <authorList>
            <person name="Zhu J."/>
            <person name="Jiang F."/>
            <person name="Wang X."/>
            <person name="Yang P."/>
            <person name="Bao Y."/>
            <person name="Zhao W."/>
            <person name="Wang W."/>
            <person name="Lu H."/>
            <person name="Wang Q."/>
            <person name="Cui N."/>
            <person name="Li J."/>
            <person name="Chen X."/>
            <person name="Luo L."/>
            <person name="Yu J."/>
            <person name="Kang L."/>
            <person name="Cui F."/>
        </authorList>
    </citation>
    <scope>NUCLEOTIDE SEQUENCE [LARGE SCALE GENOMIC DNA]</scope>
    <source>
        <strain evidence="8">Lst14</strain>
    </source>
</reference>
<evidence type="ECO:0000256" key="1">
    <source>
        <dbReference type="ARBA" id="ARBA00010208"/>
    </source>
</evidence>
<sequence length="252" mass="28964">MEKDKNVVADACSDKDGSSNENTSISFTDLSTFVLKRILSENSQKKTIIAEGSFSDQEGTAILFLEKTPFNEELLKCLCSTESTLEEQLCNDIYRFYTCNPELKYGGFKATIIFPATEKHVKKYEIQPLHLIEETSKLYYEVTLPHITSESFNIQWVYNILTHQQEQESIVFEDPDPNLGFVLVPDLKWDKNQVSNLYLLAIIHRHNIKSLRDLTDEHLPLLKNIQEKGSLLSDSTFYLANLVSCDMFCQEE</sequence>
<feature type="compositionally biased region" description="Basic and acidic residues" evidence="7">
    <location>
        <begin position="1"/>
        <end position="18"/>
    </location>
</feature>